<gene>
    <name evidence="1" type="ORF">QRT03_30885</name>
</gene>
<dbReference type="EMBL" id="JASVWF010000011">
    <property type="protein sequence ID" value="MDL5160409.1"/>
    <property type="molecule type" value="Genomic_DNA"/>
</dbReference>
<reference evidence="1 2" key="1">
    <citation type="submission" date="2023-06" db="EMBL/GenBank/DDBJ databases">
        <title>Actinomycetospora Odt1-22.</title>
        <authorList>
            <person name="Supong K."/>
        </authorList>
    </citation>
    <scope>NUCLEOTIDE SEQUENCE [LARGE SCALE GENOMIC DNA]</scope>
    <source>
        <strain evidence="1 2">Odt1-22</strain>
    </source>
</reference>
<dbReference type="Proteomes" id="UP001231924">
    <property type="component" value="Unassembled WGS sequence"/>
</dbReference>
<keyword evidence="2" id="KW-1185">Reference proteome</keyword>
<evidence type="ECO:0000313" key="1">
    <source>
        <dbReference type="EMBL" id="MDL5160409.1"/>
    </source>
</evidence>
<sequence length="351" mass="37186">MTQEAAPQTVVRINRPETLLASLPALFGFTPAESLVVICLKGETGRRRVDVTIRFDLPVDREGEWELLRYAHGQIGARRPDAVHIAVVGGHLEGIDLPHTWMIDRLTSTIRATGTEVIEPMWAPAIRPGAAWACYAGCCAGTLPDPTGTEVAAHRAISGRRMYLDRDDATAAIDPDAAATGPARRQVLDDALAASVARRAGHGANRAAREDLDALRAACARTGRGEPVAEPDLMAMVASLIDPRVRDVALGFVVGCDDTVDPGHAVTLWQLLTRAAPAPEVAEPATLAAFAAMCTGGGPVMSAALHRARSADPEHTLSLLLTQAIEHGMDPEILRTFAVNAATETAATVDF</sequence>
<evidence type="ECO:0000313" key="2">
    <source>
        <dbReference type="Proteomes" id="UP001231924"/>
    </source>
</evidence>
<comment type="caution">
    <text evidence="1">The sequence shown here is derived from an EMBL/GenBank/DDBJ whole genome shotgun (WGS) entry which is preliminary data.</text>
</comment>
<protein>
    <submittedName>
        <fullName evidence="1">DUF4192 domain-containing protein</fullName>
    </submittedName>
</protein>
<name>A0ABT7MJL8_9PSEU</name>
<dbReference type="RefSeq" id="WP_286057020.1">
    <property type="nucleotide sequence ID" value="NZ_JASVWF010000011.1"/>
</dbReference>
<proteinExistence type="predicted"/>
<organism evidence="1 2">
    <name type="scientific">Actinomycetospora termitidis</name>
    <dbReference type="NCBI Taxonomy" id="3053470"/>
    <lineage>
        <taxon>Bacteria</taxon>
        <taxon>Bacillati</taxon>
        <taxon>Actinomycetota</taxon>
        <taxon>Actinomycetes</taxon>
        <taxon>Pseudonocardiales</taxon>
        <taxon>Pseudonocardiaceae</taxon>
        <taxon>Actinomycetospora</taxon>
    </lineage>
</organism>
<dbReference type="Pfam" id="PF13830">
    <property type="entry name" value="DUF4192"/>
    <property type="match status" value="1"/>
</dbReference>
<accession>A0ABT7MJL8</accession>
<dbReference type="InterPro" id="IPR025447">
    <property type="entry name" value="DUF4192"/>
</dbReference>